<accession>A0A9W7GS73</accession>
<dbReference type="OrthoDB" id="198167at2759"/>
<dbReference type="SMART" id="SM00015">
    <property type="entry name" value="IQ"/>
    <property type="match status" value="5"/>
</dbReference>
<dbReference type="InterPro" id="IPR051185">
    <property type="entry name" value="ASPM"/>
</dbReference>
<dbReference type="PANTHER" id="PTHR22706:SF1">
    <property type="entry name" value="ASSEMBLY FACTOR FOR SPINDLE MICROTUBULES"/>
    <property type="match status" value="1"/>
</dbReference>
<dbReference type="GO" id="GO:0005516">
    <property type="term" value="F:calmodulin binding"/>
    <property type="evidence" value="ECO:0007669"/>
    <property type="project" value="UniProtKB-KW"/>
</dbReference>
<dbReference type="AlphaFoldDB" id="A0A9W7GS73"/>
<evidence type="ECO:0000256" key="3">
    <source>
        <dbReference type="ARBA" id="ARBA00022737"/>
    </source>
</evidence>
<dbReference type="PANTHER" id="PTHR22706">
    <property type="entry name" value="ASSEMBLY FACTOR FOR SPINDLE MICROTUBULES"/>
    <property type="match status" value="1"/>
</dbReference>
<keyword evidence="8" id="KW-1185">Reference proteome</keyword>
<dbReference type="PROSITE" id="PS50096">
    <property type="entry name" value="IQ"/>
    <property type="match status" value="1"/>
</dbReference>
<feature type="region of interest" description="Disordered" evidence="6">
    <location>
        <begin position="500"/>
        <end position="522"/>
    </location>
</feature>
<dbReference type="SUPFAM" id="SSF52540">
    <property type="entry name" value="P-loop containing nucleoside triphosphate hydrolases"/>
    <property type="match status" value="1"/>
</dbReference>
<dbReference type="GO" id="GO:0000922">
    <property type="term" value="C:spindle pole"/>
    <property type="evidence" value="ECO:0007669"/>
    <property type="project" value="TreeGrafter"/>
</dbReference>
<feature type="region of interest" description="Disordered" evidence="6">
    <location>
        <begin position="133"/>
        <end position="174"/>
    </location>
</feature>
<dbReference type="EMBL" id="BRYA01000458">
    <property type="protein sequence ID" value="GMI49067.1"/>
    <property type="molecule type" value="Genomic_DNA"/>
</dbReference>
<feature type="compositionally biased region" description="Polar residues" evidence="6">
    <location>
        <begin position="434"/>
        <end position="477"/>
    </location>
</feature>
<evidence type="ECO:0008006" key="9">
    <source>
        <dbReference type="Google" id="ProtNLM"/>
    </source>
</evidence>
<feature type="region of interest" description="Disordered" evidence="6">
    <location>
        <begin position="410"/>
        <end position="477"/>
    </location>
</feature>
<feature type="compositionally biased region" description="Pro residues" evidence="6">
    <location>
        <begin position="138"/>
        <end position="152"/>
    </location>
</feature>
<comment type="caution">
    <text evidence="7">The sequence shown here is derived from an EMBL/GenBank/DDBJ whole genome shotgun (WGS) entry which is preliminary data.</text>
</comment>
<keyword evidence="3" id="KW-0677">Repeat</keyword>
<sequence>MPPRRTGVPQGKSSPSMNALFTTPHASNQPVNSFLLALNSTPGNASLSGLELPPSVDLIFKPSQPVGIHFKWDSGAYKVVGFTDDSPAKKQNKIEEGCVLIMLNSINLHSVPQKVVNKMMVSCAKEERVLTFTAPKPKALPPRPTKPKPLPAKPAQREQPPKLQRRRSSNDDLSTPARRMRIVYEFTKPLVAMYRVKGIEAAIEKMRQIAAAKVIQKSIRGFLGRKFFVAAMKIRKFKAAQSIQKEVRRVLAIARADLLRRKERERIKNNAATVVNSIVRMKLAVLLANRLRAAKKRRRSLREANAAAKLQSVVRMRPEERYFKVVQAASKTIQKNMRAKLARTLVLTLRIRLVNATKIQSCVRRVGAVEKSNKRRRAVVVLQGMAKIWQAKRMLRELIEVRLEEVQEVNEVPRGDEEAKDGTPRELPGPDSSPPASQSPTPKESAANNGNDAQSPASSTATEQSADPLSPPDQSKFQLRFSPEAGTCLQKGELFGVEMASPTADVSSPIKPKSPETPMEEKFRRERYKKEVEARERMAIMVQSRWRGGESRFLVGAMKRVAAAVSQAKHMQRCRLVVKALIKRRSDAAVVIQIKVRKVLATKRVAMLRMERLEYCVEMMEAEFSIAKLGNVESGGWGDWGLLGDEEGLGGKDASKTNAKITQTQNMWLRTMPENSRYCYGCDIFRECMDDVDAGESYGKLGTSMLKMEFRDS</sequence>
<dbReference type="InterPro" id="IPR027417">
    <property type="entry name" value="P-loop_NTPase"/>
</dbReference>
<evidence type="ECO:0000256" key="2">
    <source>
        <dbReference type="ARBA" id="ARBA00022490"/>
    </source>
</evidence>
<dbReference type="SUPFAM" id="SSF50156">
    <property type="entry name" value="PDZ domain-like"/>
    <property type="match status" value="1"/>
</dbReference>
<dbReference type="GO" id="GO:0000278">
    <property type="term" value="P:mitotic cell cycle"/>
    <property type="evidence" value="ECO:0007669"/>
    <property type="project" value="TreeGrafter"/>
</dbReference>
<dbReference type="GO" id="GO:0007051">
    <property type="term" value="P:spindle organization"/>
    <property type="evidence" value="ECO:0007669"/>
    <property type="project" value="TreeGrafter"/>
</dbReference>
<evidence type="ECO:0000256" key="1">
    <source>
        <dbReference type="ARBA" id="ARBA00004496"/>
    </source>
</evidence>
<feature type="compositionally biased region" description="Polar residues" evidence="6">
    <location>
        <begin position="11"/>
        <end position="22"/>
    </location>
</feature>
<reference evidence="8" key="1">
    <citation type="journal article" date="2023" name="Commun. Biol.">
        <title>Genome analysis of Parmales, the sister group of diatoms, reveals the evolutionary specialization of diatoms from phago-mixotrophs to photoautotrophs.</title>
        <authorList>
            <person name="Ban H."/>
            <person name="Sato S."/>
            <person name="Yoshikawa S."/>
            <person name="Yamada K."/>
            <person name="Nakamura Y."/>
            <person name="Ichinomiya M."/>
            <person name="Sato N."/>
            <person name="Blanc-Mathieu R."/>
            <person name="Endo H."/>
            <person name="Kuwata A."/>
            <person name="Ogata H."/>
        </authorList>
    </citation>
    <scope>NUCLEOTIDE SEQUENCE [LARGE SCALE GENOMIC DNA]</scope>
</reference>
<keyword evidence="4" id="KW-0112">Calmodulin-binding</keyword>
<dbReference type="GO" id="GO:0051295">
    <property type="term" value="P:establishment of meiotic spindle localization"/>
    <property type="evidence" value="ECO:0007669"/>
    <property type="project" value="TreeGrafter"/>
</dbReference>
<keyword evidence="2" id="KW-0963">Cytoplasm</keyword>
<evidence type="ECO:0000313" key="7">
    <source>
        <dbReference type="EMBL" id="GMI49067.1"/>
    </source>
</evidence>
<evidence type="ECO:0000313" key="8">
    <source>
        <dbReference type="Proteomes" id="UP001165065"/>
    </source>
</evidence>
<dbReference type="GO" id="GO:0005737">
    <property type="term" value="C:cytoplasm"/>
    <property type="evidence" value="ECO:0007669"/>
    <property type="project" value="UniProtKB-SubCell"/>
</dbReference>
<dbReference type="InterPro" id="IPR000048">
    <property type="entry name" value="IQ_motif_EF-hand-BS"/>
</dbReference>
<feature type="coiled-coil region" evidence="5">
    <location>
        <begin position="284"/>
        <end position="311"/>
    </location>
</feature>
<dbReference type="Proteomes" id="UP001165065">
    <property type="component" value="Unassembled WGS sequence"/>
</dbReference>
<feature type="compositionally biased region" description="Basic and acidic residues" evidence="6">
    <location>
        <begin position="410"/>
        <end position="424"/>
    </location>
</feature>
<name>A0A9W7GS73_9STRA</name>
<protein>
    <recommendedName>
        <fullName evidence="9">PDZ domain-containing protein</fullName>
    </recommendedName>
</protein>
<keyword evidence="5" id="KW-0175">Coiled coil</keyword>
<comment type="subcellular location">
    <subcellularLocation>
        <location evidence="1">Cytoplasm</location>
    </subcellularLocation>
</comment>
<evidence type="ECO:0000256" key="6">
    <source>
        <dbReference type="SAM" id="MobiDB-lite"/>
    </source>
</evidence>
<evidence type="ECO:0000256" key="5">
    <source>
        <dbReference type="SAM" id="Coils"/>
    </source>
</evidence>
<gene>
    <name evidence="7" type="ORF">TrCOL_g9980</name>
</gene>
<proteinExistence type="predicted"/>
<organism evidence="7 8">
    <name type="scientific">Triparma columacea</name>
    <dbReference type="NCBI Taxonomy" id="722753"/>
    <lineage>
        <taxon>Eukaryota</taxon>
        <taxon>Sar</taxon>
        <taxon>Stramenopiles</taxon>
        <taxon>Ochrophyta</taxon>
        <taxon>Bolidophyceae</taxon>
        <taxon>Parmales</taxon>
        <taxon>Triparmaceae</taxon>
        <taxon>Triparma</taxon>
    </lineage>
</organism>
<feature type="region of interest" description="Disordered" evidence="6">
    <location>
        <begin position="1"/>
        <end position="22"/>
    </location>
</feature>
<evidence type="ECO:0000256" key="4">
    <source>
        <dbReference type="ARBA" id="ARBA00022860"/>
    </source>
</evidence>
<dbReference type="InterPro" id="IPR036034">
    <property type="entry name" value="PDZ_sf"/>
</dbReference>